<comment type="caution">
    <text evidence="1">The sequence shown here is derived from an EMBL/GenBank/DDBJ whole genome shotgun (WGS) entry which is preliminary data.</text>
</comment>
<evidence type="ECO:0000313" key="2">
    <source>
        <dbReference type="Proteomes" id="UP001428341"/>
    </source>
</evidence>
<protein>
    <submittedName>
        <fullName evidence="1">Uncharacterized protein</fullName>
    </submittedName>
</protein>
<keyword evidence="2" id="KW-1185">Reference proteome</keyword>
<dbReference type="AlphaFoldDB" id="A0AAP0M8P7"/>
<proteinExistence type="predicted"/>
<dbReference type="Proteomes" id="UP001428341">
    <property type="component" value="Unassembled WGS sequence"/>
</dbReference>
<sequence>MSGSGWFVSHCAIAIRGHGSQLKFNQWVCDLGVVRLVLGFSVDCGVRVTMSVPWVSVAFMRVKVMMAE</sequence>
<dbReference type="EMBL" id="JBCGBO010000005">
    <property type="protein sequence ID" value="KAK9199423.1"/>
    <property type="molecule type" value="Genomic_DNA"/>
</dbReference>
<evidence type="ECO:0000313" key="1">
    <source>
        <dbReference type="EMBL" id="KAK9199423.1"/>
    </source>
</evidence>
<name>A0AAP0M8P7_9ROSI</name>
<organism evidence="1 2">
    <name type="scientific">Citrus x changshan-huyou</name>
    <dbReference type="NCBI Taxonomy" id="2935761"/>
    <lineage>
        <taxon>Eukaryota</taxon>
        <taxon>Viridiplantae</taxon>
        <taxon>Streptophyta</taxon>
        <taxon>Embryophyta</taxon>
        <taxon>Tracheophyta</taxon>
        <taxon>Spermatophyta</taxon>
        <taxon>Magnoliopsida</taxon>
        <taxon>eudicotyledons</taxon>
        <taxon>Gunneridae</taxon>
        <taxon>Pentapetalae</taxon>
        <taxon>rosids</taxon>
        <taxon>malvids</taxon>
        <taxon>Sapindales</taxon>
        <taxon>Rutaceae</taxon>
        <taxon>Aurantioideae</taxon>
        <taxon>Citrus</taxon>
    </lineage>
</organism>
<reference evidence="1 2" key="1">
    <citation type="submission" date="2024-05" db="EMBL/GenBank/DDBJ databases">
        <title>Haplotype-resolved chromosome-level genome assembly of Huyou (Citrus changshanensis).</title>
        <authorList>
            <person name="Miao C."/>
            <person name="Chen W."/>
            <person name="Wu Y."/>
            <person name="Wang L."/>
            <person name="Zhao S."/>
            <person name="Grierson D."/>
            <person name="Xu C."/>
            <person name="Chen K."/>
        </authorList>
    </citation>
    <scope>NUCLEOTIDE SEQUENCE [LARGE SCALE GENOMIC DNA]</scope>
    <source>
        <strain evidence="1">01-14</strain>
        <tissue evidence="1">Leaf</tissue>
    </source>
</reference>
<accession>A0AAP0M8P7</accession>
<gene>
    <name evidence="1" type="ORF">WN944_014614</name>
</gene>